<accession>A0A8T9BZP5</accession>
<gene>
    <name evidence="2" type="ORF">LSUE1_G007594</name>
</gene>
<evidence type="ECO:0000256" key="1">
    <source>
        <dbReference type="SAM" id="Phobius"/>
    </source>
</evidence>
<feature type="transmembrane region" description="Helical" evidence="1">
    <location>
        <begin position="61"/>
        <end position="82"/>
    </location>
</feature>
<reference evidence="2 3" key="1">
    <citation type="submission" date="2018-05" db="EMBL/GenBank/DDBJ databases">
        <title>Genome sequencing and assembly of the regulated plant pathogen Lachnellula willkommii and related sister species for the development of diagnostic species identification markers.</title>
        <authorList>
            <person name="Giroux E."/>
            <person name="Bilodeau G."/>
        </authorList>
    </citation>
    <scope>NUCLEOTIDE SEQUENCE [LARGE SCALE GENOMIC DNA]</scope>
    <source>
        <strain evidence="2 3">CBS 268.59</strain>
    </source>
</reference>
<dbReference type="AlphaFoldDB" id="A0A8T9BZP5"/>
<comment type="caution">
    <text evidence="2">The sequence shown here is derived from an EMBL/GenBank/DDBJ whole genome shotgun (WGS) entry which is preliminary data.</text>
</comment>
<protein>
    <submittedName>
        <fullName evidence="2">Uncharacterized protein</fullName>
    </submittedName>
</protein>
<evidence type="ECO:0000313" key="3">
    <source>
        <dbReference type="Proteomes" id="UP000469558"/>
    </source>
</evidence>
<name>A0A8T9BZP5_9HELO</name>
<keyword evidence="1" id="KW-0812">Transmembrane</keyword>
<dbReference type="Proteomes" id="UP000469558">
    <property type="component" value="Unassembled WGS sequence"/>
</dbReference>
<evidence type="ECO:0000313" key="2">
    <source>
        <dbReference type="EMBL" id="TVY73212.1"/>
    </source>
</evidence>
<proteinExistence type="predicted"/>
<keyword evidence="3" id="KW-1185">Reference proteome</keyword>
<keyword evidence="1" id="KW-1133">Transmembrane helix</keyword>
<organism evidence="2 3">
    <name type="scientific">Lachnellula suecica</name>
    <dbReference type="NCBI Taxonomy" id="602035"/>
    <lineage>
        <taxon>Eukaryota</taxon>
        <taxon>Fungi</taxon>
        <taxon>Dikarya</taxon>
        <taxon>Ascomycota</taxon>
        <taxon>Pezizomycotina</taxon>
        <taxon>Leotiomycetes</taxon>
        <taxon>Helotiales</taxon>
        <taxon>Lachnaceae</taxon>
        <taxon>Lachnellula</taxon>
    </lineage>
</organism>
<dbReference type="OrthoDB" id="4829316at2759"/>
<sequence>MPPMTPLFRTIIQRRTMSIGARARAAVRGFEPHPFERYPLQQKSAKADWGRQFSRLGRASVFYFPFLGLFFGWPLVAARLMGTSM</sequence>
<dbReference type="EMBL" id="QGMK01001151">
    <property type="protein sequence ID" value="TVY73212.1"/>
    <property type="molecule type" value="Genomic_DNA"/>
</dbReference>
<keyword evidence="1" id="KW-0472">Membrane</keyword>